<dbReference type="OrthoDB" id="9811471at2"/>
<dbReference type="Gene3D" id="3.90.1300.10">
    <property type="entry name" value="Amidase signature (AS) domain"/>
    <property type="match status" value="1"/>
</dbReference>
<dbReference type="InterPro" id="IPR023631">
    <property type="entry name" value="Amidase_dom"/>
</dbReference>
<dbReference type="AlphaFoldDB" id="A0A3D8GQT9"/>
<dbReference type="SUPFAM" id="SSF75304">
    <property type="entry name" value="Amidase signature (AS) enzymes"/>
    <property type="match status" value="1"/>
</dbReference>
<evidence type="ECO:0000313" key="3">
    <source>
        <dbReference type="Proteomes" id="UP000257144"/>
    </source>
</evidence>
<sequence length="494" mass="52913">MQNPRLKELHDTWLEEATIGDMQEKMMAGELTSKELVLMYLYRISQNDRKGPELKSVIEINPDAVQIAAALDAEREVSGARGPLHGIPVLIKDNIDTGDRMHTSAGSKALADSYAPADSEVARRLREAGAVILGKTNMTEWANFMAIGMKSGYSSRGGQTINPYGPGTFDVGGSSAGSGAAIAANFAAVAVGTETSGSILNPSAQNSLVGIKPTVGLVSRRGIIPISHTQDTAGPMARTVADAALLLTVLAGEDKEDPATLASRLGGVDFTIHLEKGLSGKRLGVAREHYFSKAGEKRAAVVDKAIEKLKSLGAEVIDITIPSAKKQWDWEVLTYEFKAGVNAYLKGLGSNAKVRTLADVISFNKENEAEMLKYGQEVLIGSEATSGGLYEEAYIRSLEFNEYHAKDNGIDYVLYEYQLDAIVFPHDEGADLSARAGYPSIVVPAGFTDGGEPVGITFTGTAWSEPELIQLAFAFEQETHARKTPALWKSEAAE</sequence>
<dbReference type="GO" id="GO:0004040">
    <property type="term" value="F:amidase activity"/>
    <property type="evidence" value="ECO:0007669"/>
    <property type="project" value="UniProtKB-EC"/>
</dbReference>
<protein>
    <submittedName>
        <fullName evidence="2">Amidase</fullName>
        <ecNumber evidence="2">3.5.1.4</ecNumber>
    </submittedName>
</protein>
<organism evidence="2 3">
    <name type="scientific">Neobacillus piezotolerans</name>
    <dbReference type="NCBI Taxonomy" id="2259171"/>
    <lineage>
        <taxon>Bacteria</taxon>
        <taxon>Bacillati</taxon>
        <taxon>Bacillota</taxon>
        <taxon>Bacilli</taxon>
        <taxon>Bacillales</taxon>
        <taxon>Bacillaceae</taxon>
        <taxon>Neobacillus</taxon>
    </lineage>
</organism>
<dbReference type="EMBL" id="QNQT01000004">
    <property type="protein sequence ID" value="RDU36798.1"/>
    <property type="molecule type" value="Genomic_DNA"/>
</dbReference>
<dbReference type="NCBIfam" id="NF005300">
    <property type="entry name" value="PRK06828.1"/>
    <property type="match status" value="1"/>
</dbReference>
<proteinExistence type="predicted"/>
<dbReference type="InterPro" id="IPR036928">
    <property type="entry name" value="AS_sf"/>
</dbReference>
<accession>A0A3D8GQT9</accession>
<gene>
    <name evidence="2" type="ORF">DRW41_12175</name>
</gene>
<dbReference type="PANTHER" id="PTHR42678:SF34">
    <property type="entry name" value="OS04G0183300 PROTEIN"/>
    <property type="match status" value="1"/>
</dbReference>
<evidence type="ECO:0000259" key="1">
    <source>
        <dbReference type="Pfam" id="PF01425"/>
    </source>
</evidence>
<comment type="caution">
    <text evidence="2">The sequence shown here is derived from an EMBL/GenBank/DDBJ whole genome shotgun (WGS) entry which is preliminary data.</text>
</comment>
<keyword evidence="3" id="KW-1185">Reference proteome</keyword>
<name>A0A3D8GQT9_9BACI</name>
<feature type="domain" description="Amidase" evidence="1">
    <location>
        <begin position="36"/>
        <end position="425"/>
    </location>
</feature>
<dbReference type="Proteomes" id="UP000257144">
    <property type="component" value="Unassembled WGS sequence"/>
</dbReference>
<reference evidence="2 3" key="1">
    <citation type="submission" date="2018-07" db="EMBL/GenBank/DDBJ databases">
        <title>Bacillus sp. YLB-04 draft genome sequence.</title>
        <authorList>
            <person name="Yu L."/>
            <person name="Tang X."/>
        </authorList>
    </citation>
    <scope>NUCLEOTIDE SEQUENCE [LARGE SCALE GENOMIC DNA]</scope>
    <source>
        <strain evidence="2 3">YLB-04</strain>
    </source>
</reference>
<keyword evidence="2" id="KW-0378">Hydrolase</keyword>
<evidence type="ECO:0000313" key="2">
    <source>
        <dbReference type="EMBL" id="RDU36798.1"/>
    </source>
</evidence>
<dbReference type="PANTHER" id="PTHR42678">
    <property type="entry name" value="AMIDASE"/>
    <property type="match status" value="1"/>
</dbReference>
<dbReference type="EC" id="3.5.1.4" evidence="2"/>
<dbReference type="RefSeq" id="WP_115452271.1">
    <property type="nucleotide sequence ID" value="NZ_QNQT01000004.1"/>
</dbReference>
<dbReference type="Pfam" id="PF01425">
    <property type="entry name" value="Amidase"/>
    <property type="match status" value="1"/>
</dbReference>
<dbReference type="NCBIfam" id="NF006006">
    <property type="entry name" value="PRK08137.1"/>
    <property type="match status" value="1"/>
</dbReference>